<organism evidence="1">
    <name type="scientific">Streptomyces sp. NBC_00060</name>
    <dbReference type="NCBI Taxonomy" id="2975636"/>
    <lineage>
        <taxon>Bacteria</taxon>
        <taxon>Bacillati</taxon>
        <taxon>Actinomycetota</taxon>
        <taxon>Actinomycetes</taxon>
        <taxon>Kitasatosporales</taxon>
        <taxon>Streptomycetaceae</taxon>
        <taxon>Streptomyces</taxon>
    </lineage>
</organism>
<protein>
    <submittedName>
        <fullName evidence="1">Uncharacterized protein</fullName>
    </submittedName>
</protein>
<sequence>MANIRVEALLNGTWIPVQAIAPVPYDRENVTTFAPVLGSDTPREALSKKLESCVTTQEAVWVTFENGDSVLFGGAVVVFRIAKESEPPNVAWGG</sequence>
<dbReference type="EMBL" id="CP108253">
    <property type="protein sequence ID" value="WTU39494.1"/>
    <property type="molecule type" value="Genomic_DNA"/>
</dbReference>
<name>A0AAU2GWC5_9ACTN</name>
<reference evidence="1" key="1">
    <citation type="submission" date="2022-10" db="EMBL/GenBank/DDBJ databases">
        <title>The complete genomes of actinobacterial strains from the NBC collection.</title>
        <authorList>
            <person name="Joergensen T.S."/>
            <person name="Alvarez Arevalo M."/>
            <person name="Sterndorff E.B."/>
            <person name="Faurdal D."/>
            <person name="Vuksanovic O."/>
            <person name="Mourched A.-S."/>
            <person name="Charusanti P."/>
            <person name="Shaw S."/>
            <person name="Blin K."/>
            <person name="Weber T."/>
        </authorList>
    </citation>
    <scope>NUCLEOTIDE SEQUENCE</scope>
    <source>
        <strain evidence="1">NBC_00060</strain>
    </source>
</reference>
<accession>A0AAU2GWC5</accession>
<proteinExistence type="predicted"/>
<gene>
    <name evidence="1" type="ORF">OHV25_07870</name>
</gene>
<dbReference type="AlphaFoldDB" id="A0AAU2GWC5"/>
<evidence type="ECO:0000313" key="1">
    <source>
        <dbReference type="EMBL" id="WTU39494.1"/>
    </source>
</evidence>